<accession>A0A929KXX8</accession>
<evidence type="ECO:0000313" key="7">
    <source>
        <dbReference type="EMBL" id="MBE9662560.1"/>
    </source>
</evidence>
<evidence type="ECO:0000256" key="3">
    <source>
        <dbReference type="ARBA" id="ARBA00012556"/>
    </source>
</evidence>
<dbReference type="GO" id="GO:0015926">
    <property type="term" value="F:glucosidase activity"/>
    <property type="evidence" value="ECO:0007669"/>
    <property type="project" value="InterPro"/>
</dbReference>
<keyword evidence="4 6" id="KW-0378">Hydrolase</keyword>
<sequence length="347" mass="38017">MTVHRLLIILLFLSLTSCSKSTPAPIDTSMVIPTNVLPQGFAKGADIGWLSEMEASGMKFYESNGTQADLIDVLKSKGINSIRLRVWVNPAKGYCGKADLVAMAIRAKNKGMRLMIDFHYSDTWADPGHQATPAAWAAYDITALQKAVYDHTYDVLNTLKTNGVTPEWVQVGNESNDGFLYPLGQISTGNGANYAKLTNSGYDAVKAVDPNIRVIVHVSNGYDNSLFRWHFDSMVSNNAKFDMIAMSVYPAVADWKDHLAKVKANMTDLISRYGKPVVISEVGMDVNAPKATKDMLTALLTQTGSFGDNGIGVFYWEPQSYNWNNYSLGAFGANGRPTIAMDAFLLN</sequence>
<name>A0A929KXX8_9SPHI</name>
<protein>
    <recommendedName>
        <fullName evidence="3 6">Arabinogalactan endo-beta-1,4-galactanase</fullName>
        <ecNumber evidence="3 6">3.2.1.89</ecNumber>
    </recommendedName>
</protein>
<comment type="catalytic activity">
    <reaction evidence="1 6">
        <text>The enzyme specifically hydrolyzes (1-&gt;4)-beta-D-galactosidic linkages in type I arabinogalactans.</text>
        <dbReference type="EC" id="3.2.1.89"/>
    </reaction>
</comment>
<dbReference type="EC" id="3.2.1.89" evidence="3 6"/>
<proteinExistence type="inferred from homology"/>
<dbReference type="GO" id="GO:0045490">
    <property type="term" value="P:pectin catabolic process"/>
    <property type="evidence" value="ECO:0007669"/>
    <property type="project" value="TreeGrafter"/>
</dbReference>
<dbReference type="GO" id="GO:0031218">
    <property type="term" value="F:arabinogalactan endo-1,4-beta-galactosidase activity"/>
    <property type="evidence" value="ECO:0007669"/>
    <property type="project" value="UniProtKB-EC"/>
</dbReference>
<dbReference type="Pfam" id="PF07745">
    <property type="entry name" value="Glyco_hydro_53"/>
    <property type="match status" value="1"/>
</dbReference>
<evidence type="ECO:0000256" key="2">
    <source>
        <dbReference type="ARBA" id="ARBA00010687"/>
    </source>
</evidence>
<evidence type="ECO:0000256" key="4">
    <source>
        <dbReference type="ARBA" id="ARBA00022801"/>
    </source>
</evidence>
<dbReference type="SUPFAM" id="SSF51445">
    <property type="entry name" value="(Trans)glycosidases"/>
    <property type="match status" value="1"/>
</dbReference>
<dbReference type="EMBL" id="JADFFL010000004">
    <property type="protein sequence ID" value="MBE9662560.1"/>
    <property type="molecule type" value="Genomic_DNA"/>
</dbReference>
<evidence type="ECO:0000313" key="8">
    <source>
        <dbReference type="Proteomes" id="UP000622475"/>
    </source>
</evidence>
<evidence type="ECO:0000256" key="1">
    <source>
        <dbReference type="ARBA" id="ARBA00001695"/>
    </source>
</evidence>
<dbReference type="InterPro" id="IPR011683">
    <property type="entry name" value="Glyco_hydro_53"/>
</dbReference>
<dbReference type="PANTHER" id="PTHR34983">
    <property type="entry name" value="ARABINOGALACTAN ENDO-BETA-1,4-GALACTANASE A"/>
    <property type="match status" value="1"/>
</dbReference>
<gene>
    <name evidence="7" type="ORF">IRJ16_11765</name>
</gene>
<dbReference type="AlphaFoldDB" id="A0A929KXX8"/>
<dbReference type="PANTHER" id="PTHR34983:SF1">
    <property type="entry name" value="ARABINOGALACTAN ENDO-BETA-1,4-GALACTANASE A"/>
    <property type="match status" value="1"/>
</dbReference>
<keyword evidence="5 6" id="KW-0326">Glycosidase</keyword>
<reference evidence="7" key="1">
    <citation type="submission" date="2020-10" db="EMBL/GenBank/DDBJ databases">
        <title>Mucilaginibacter mali sp. nov., isolated from rhizosphere soil of apple orchard.</title>
        <authorList>
            <person name="Lee J.-S."/>
            <person name="Kim H.S."/>
            <person name="Kim J.-S."/>
        </authorList>
    </citation>
    <scope>NUCLEOTIDE SEQUENCE</scope>
    <source>
        <strain evidence="7">KCTC 22746</strain>
    </source>
</reference>
<dbReference type="InterPro" id="IPR017853">
    <property type="entry name" value="GH"/>
</dbReference>
<organism evidence="7 8">
    <name type="scientific">Mucilaginibacter myungsuensis</name>
    <dbReference type="NCBI Taxonomy" id="649104"/>
    <lineage>
        <taxon>Bacteria</taxon>
        <taxon>Pseudomonadati</taxon>
        <taxon>Bacteroidota</taxon>
        <taxon>Sphingobacteriia</taxon>
        <taxon>Sphingobacteriales</taxon>
        <taxon>Sphingobacteriaceae</taxon>
        <taxon>Mucilaginibacter</taxon>
    </lineage>
</organism>
<keyword evidence="8" id="KW-1185">Reference proteome</keyword>
<evidence type="ECO:0000256" key="5">
    <source>
        <dbReference type="ARBA" id="ARBA00023295"/>
    </source>
</evidence>
<evidence type="ECO:0000256" key="6">
    <source>
        <dbReference type="RuleBase" id="RU361192"/>
    </source>
</evidence>
<keyword evidence="6" id="KW-0732">Signal</keyword>
<dbReference type="Gene3D" id="3.20.20.80">
    <property type="entry name" value="Glycosidases"/>
    <property type="match status" value="1"/>
</dbReference>
<feature type="signal peptide" evidence="6">
    <location>
        <begin position="1"/>
        <end position="19"/>
    </location>
</feature>
<dbReference type="PROSITE" id="PS51257">
    <property type="entry name" value="PROKAR_LIPOPROTEIN"/>
    <property type="match status" value="1"/>
</dbReference>
<dbReference type="Proteomes" id="UP000622475">
    <property type="component" value="Unassembled WGS sequence"/>
</dbReference>
<comment type="caution">
    <text evidence="7">The sequence shown here is derived from an EMBL/GenBank/DDBJ whole genome shotgun (WGS) entry which is preliminary data.</text>
</comment>
<comment type="similarity">
    <text evidence="2 6">Belongs to the glycosyl hydrolase 53 family.</text>
</comment>
<dbReference type="RefSeq" id="WP_194111776.1">
    <property type="nucleotide sequence ID" value="NZ_JADFFL010000004.1"/>
</dbReference>
<feature type="chain" id="PRO_5038167554" description="Arabinogalactan endo-beta-1,4-galactanase" evidence="6">
    <location>
        <begin position="20"/>
        <end position="347"/>
    </location>
</feature>